<accession>A0A7J7L361</accession>
<keyword evidence="4" id="KW-1185">Reference proteome</keyword>
<dbReference type="AlphaFoldDB" id="A0A7J7L361"/>
<feature type="non-terminal residue" evidence="3">
    <location>
        <position position="1"/>
    </location>
</feature>
<gene>
    <name evidence="3" type="ORF">GIB67_030768</name>
</gene>
<evidence type="ECO:0000256" key="1">
    <source>
        <dbReference type="SAM" id="Coils"/>
    </source>
</evidence>
<comment type="caution">
    <text evidence="3">The sequence shown here is derived from an EMBL/GenBank/DDBJ whole genome shotgun (WGS) entry which is preliminary data.</text>
</comment>
<sequence>MAVFGSAYADVMEISTCAVGTSSSLVRRPRMKKTVPSSEQTTPVQIPPVGTEGVVADVNMAPTLKKQKKEFCKNIRASSKGVNLEAVEQEALDLATRDPICLDTQIRSSISQLSVAWKSAAEVVKLATANRGELVRQHDAEKATLQEQFKQEKVLQREQFEKEAAATKQEVEDEAKKAVDIAVASQNKLIQAFYFWGLSREDLDLALAGKYGEIVYPGDDASLVAEQTPTSPVADDPTKEGQRAMRILFFNIKKEDRNIHPQLEIDLRHACDELEWCKSYNACLERENVKCVRLLQNSEKRVTLLEARLLDTQQRLQVSQSRSKKKITPKRGKRVIDMDHKRQMADVIAFYGGELERVKNEFRRYISSCGKDVEVENNKVENMRFAKGNEGGGASTSKPRAEVSEEEKVEDLLPYTRHKTHPQEVLIFNKPLQVDASSSRNDMSCRNEYLLIDILSFAICSSRTTLLNSKLESEMLELQSQLNAVTVELSCKDTEILIANNESKLWKESLKKKKLETMVANQHVLDLLNSKIRYMSERLKKLNWDLREARDLCQRKNDRAKTHEEASSKRDRKLNEAINKYNSWIADLDRDKQALVQECIQENVTLRAMAMLHADVDKFRTERESILAATTEYVTEYDLILARLSSIDNLIPRVMELLNAPSTVVDAAIPFPILVSYGPREILNV</sequence>
<protein>
    <submittedName>
        <fullName evidence="3">Uncharacterized protein</fullName>
    </submittedName>
</protein>
<proteinExistence type="predicted"/>
<organism evidence="3 4">
    <name type="scientific">Kingdonia uniflora</name>
    <dbReference type="NCBI Taxonomy" id="39325"/>
    <lineage>
        <taxon>Eukaryota</taxon>
        <taxon>Viridiplantae</taxon>
        <taxon>Streptophyta</taxon>
        <taxon>Embryophyta</taxon>
        <taxon>Tracheophyta</taxon>
        <taxon>Spermatophyta</taxon>
        <taxon>Magnoliopsida</taxon>
        <taxon>Ranunculales</taxon>
        <taxon>Circaeasteraceae</taxon>
        <taxon>Kingdonia</taxon>
    </lineage>
</organism>
<reference evidence="3 4" key="1">
    <citation type="journal article" date="2020" name="IScience">
        <title>Genome Sequencing of the Endangered Kingdonia uniflora (Circaeasteraceae, Ranunculales) Reveals Potential Mechanisms of Evolutionary Specialization.</title>
        <authorList>
            <person name="Sun Y."/>
            <person name="Deng T."/>
            <person name="Zhang A."/>
            <person name="Moore M.J."/>
            <person name="Landis J.B."/>
            <person name="Lin N."/>
            <person name="Zhang H."/>
            <person name="Zhang X."/>
            <person name="Huang J."/>
            <person name="Zhang X."/>
            <person name="Sun H."/>
            <person name="Wang H."/>
        </authorList>
    </citation>
    <scope>NUCLEOTIDE SEQUENCE [LARGE SCALE GENOMIC DNA]</scope>
    <source>
        <strain evidence="3">TB1705</strain>
        <tissue evidence="3">Leaf</tissue>
    </source>
</reference>
<feature type="region of interest" description="Disordered" evidence="2">
    <location>
        <begin position="385"/>
        <end position="409"/>
    </location>
</feature>
<evidence type="ECO:0000313" key="3">
    <source>
        <dbReference type="EMBL" id="KAF6137004.1"/>
    </source>
</evidence>
<name>A0A7J7L361_9MAGN</name>
<feature type="coiled-coil region" evidence="1">
    <location>
        <begin position="150"/>
        <end position="177"/>
    </location>
</feature>
<keyword evidence="1" id="KW-0175">Coiled coil</keyword>
<dbReference type="EMBL" id="JACGCM010002660">
    <property type="protein sequence ID" value="KAF6137004.1"/>
    <property type="molecule type" value="Genomic_DNA"/>
</dbReference>
<dbReference type="Proteomes" id="UP000541444">
    <property type="component" value="Unassembled WGS sequence"/>
</dbReference>
<evidence type="ECO:0000313" key="4">
    <source>
        <dbReference type="Proteomes" id="UP000541444"/>
    </source>
</evidence>
<evidence type="ECO:0000256" key="2">
    <source>
        <dbReference type="SAM" id="MobiDB-lite"/>
    </source>
</evidence>
<feature type="coiled-coil region" evidence="1">
    <location>
        <begin position="539"/>
        <end position="566"/>
    </location>
</feature>